<dbReference type="GO" id="GO:0045493">
    <property type="term" value="P:xylan catabolic process"/>
    <property type="evidence" value="ECO:0007669"/>
    <property type="project" value="UniProtKB-KW"/>
</dbReference>
<dbReference type="EMBL" id="LWDV01000002">
    <property type="protein sequence ID" value="OCL28772.1"/>
    <property type="molecule type" value="Genomic_DNA"/>
</dbReference>
<dbReference type="RefSeq" id="WP_068714302.1">
    <property type="nucleotide sequence ID" value="NZ_LWDV01000002.1"/>
</dbReference>
<keyword evidence="4" id="KW-0119">Carbohydrate metabolism</keyword>
<evidence type="ECO:0000313" key="9">
    <source>
        <dbReference type="EMBL" id="OCL28772.1"/>
    </source>
</evidence>
<evidence type="ECO:0000256" key="1">
    <source>
        <dbReference type="ARBA" id="ARBA00009865"/>
    </source>
</evidence>
<evidence type="ECO:0000256" key="3">
    <source>
        <dbReference type="ARBA" id="ARBA00022801"/>
    </source>
</evidence>
<dbReference type="Gene3D" id="2.115.10.20">
    <property type="entry name" value="Glycosyl hydrolase domain, family 43"/>
    <property type="match status" value="1"/>
</dbReference>
<feature type="active site" description="Proton donor" evidence="6">
    <location>
        <position position="194"/>
    </location>
</feature>
<evidence type="ECO:0000313" key="10">
    <source>
        <dbReference type="Proteomes" id="UP000093514"/>
    </source>
</evidence>
<comment type="similarity">
    <text evidence="1 8">Belongs to the glycosyl hydrolase 43 family.</text>
</comment>
<sequence length="315" mass="35605">MEETYTNPVGEITDIGDPFVIKHQDQYYMYATSAPDFGFKVWESTDLVNWEEKALALDSGLEGNRWGTGDFWAPEVINYQDKFYMTYSARDEDGHLKIALAVSDNPIGPFINLKAPLFDRGMSYIDGHILIDQGVPYLYYVKDCSENIINGVHTSQIFVQEMSKDLLELKGEPTLVVEPSQSWEGISESWQWNEGPFVLKHEGTYYLMYSANVYSSSDYSIGYATADNPLGPWKKYKNNPILVKDLENGISGPGHNSVISSPDDSELFIVYHIHTYPDMPNGNRTMSIDRLYFEDGILKVEGPTSTPQPVPSKSK</sequence>
<evidence type="ECO:0000256" key="4">
    <source>
        <dbReference type="ARBA" id="ARBA00023277"/>
    </source>
</evidence>
<protein>
    <submittedName>
        <fullName evidence="9">Glycoside hydrolase</fullName>
    </submittedName>
</protein>
<dbReference type="InterPro" id="IPR052176">
    <property type="entry name" value="Glycosyl_Hydrlase_43_Enz"/>
</dbReference>
<feature type="active site" description="Proton acceptor" evidence="6">
    <location>
        <position position="17"/>
    </location>
</feature>
<organism evidence="9 10">
    <name type="scientific">Orenia metallireducens</name>
    <dbReference type="NCBI Taxonomy" id="1413210"/>
    <lineage>
        <taxon>Bacteria</taxon>
        <taxon>Bacillati</taxon>
        <taxon>Bacillota</taxon>
        <taxon>Clostridia</taxon>
        <taxon>Halanaerobiales</taxon>
        <taxon>Halobacteroidaceae</taxon>
        <taxon>Orenia</taxon>
    </lineage>
</organism>
<dbReference type="GO" id="GO:0004553">
    <property type="term" value="F:hydrolase activity, hydrolyzing O-glycosyl compounds"/>
    <property type="evidence" value="ECO:0007669"/>
    <property type="project" value="InterPro"/>
</dbReference>
<keyword evidence="3 8" id="KW-0378">Hydrolase</keyword>
<dbReference type="PANTHER" id="PTHR43772">
    <property type="entry name" value="ENDO-1,4-BETA-XYLANASE"/>
    <property type="match status" value="1"/>
</dbReference>
<dbReference type="AlphaFoldDB" id="A0A1C0ADG4"/>
<accession>A0A1C0ADG4</accession>
<dbReference type="InterPro" id="IPR006710">
    <property type="entry name" value="Glyco_hydro_43"/>
</dbReference>
<name>A0A1C0ADG4_9FIRM</name>
<dbReference type="CDD" id="cd08991">
    <property type="entry name" value="GH43_HoAraf43-like"/>
    <property type="match status" value="1"/>
</dbReference>
<dbReference type="InterPro" id="IPR023296">
    <property type="entry name" value="Glyco_hydro_beta-prop_sf"/>
</dbReference>
<keyword evidence="2" id="KW-0624">Polysaccharide degradation</keyword>
<keyword evidence="10" id="KW-1185">Reference proteome</keyword>
<keyword evidence="5 8" id="KW-0326">Glycosidase</keyword>
<evidence type="ECO:0000256" key="6">
    <source>
        <dbReference type="PIRSR" id="PIRSR606710-1"/>
    </source>
</evidence>
<evidence type="ECO:0000256" key="8">
    <source>
        <dbReference type="RuleBase" id="RU361187"/>
    </source>
</evidence>
<gene>
    <name evidence="9" type="ORF">U472_00055</name>
</gene>
<dbReference type="Pfam" id="PF04616">
    <property type="entry name" value="Glyco_hydro_43"/>
    <property type="match status" value="1"/>
</dbReference>
<comment type="caution">
    <text evidence="9">The sequence shown here is derived from an EMBL/GenBank/DDBJ whole genome shotgun (WGS) entry which is preliminary data.</text>
</comment>
<evidence type="ECO:0000256" key="2">
    <source>
        <dbReference type="ARBA" id="ARBA00022651"/>
    </source>
</evidence>
<evidence type="ECO:0000256" key="7">
    <source>
        <dbReference type="PIRSR" id="PIRSR606710-2"/>
    </source>
</evidence>
<evidence type="ECO:0000256" key="5">
    <source>
        <dbReference type="ARBA" id="ARBA00023295"/>
    </source>
</evidence>
<keyword evidence="2" id="KW-0858">Xylan degradation</keyword>
<proteinExistence type="inferred from homology"/>
<reference evidence="10" key="1">
    <citation type="submission" date="2016-07" db="EMBL/GenBank/DDBJ databases">
        <authorList>
            <person name="Florea S."/>
            <person name="Webb J.S."/>
            <person name="Jaromczyk J."/>
            <person name="Schardl C.L."/>
        </authorList>
    </citation>
    <scope>NUCLEOTIDE SEQUENCE [LARGE SCALE GENOMIC DNA]</scope>
    <source>
        <strain evidence="10">Z6</strain>
    </source>
</reference>
<dbReference type="Proteomes" id="UP000093514">
    <property type="component" value="Unassembled WGS sequence"/>
</dbReference>
<dbReference type="OrthoDB" id="273314at2"/>
<dbReference type="PANTHER" id="PTHR43772:SF2">
    <property type="entry name" value="PUTATIVE (AFU_ORTHOLOGUE AFUA_2G04480)-RELATED"/>
    <property type="match status" value="1"/>
</dbReference>
<dbReference type="SUPFAM" id="SSF75005">
    <property type="entry name" value="Arabinanase/levansucrase/invertase"/>
    <property type="match status" value="1"/>
</dbReference>
<feature type="site" description="Important for catalytic activity, responsible for pKa modulation of the active site Glu and correct orientation of both the proton donor and substrate" evidence="7">
    <location>
        <position position="126"/>
    </location>
</feature>
<reference evidence="9 10" key="2">
    <citation type="submission" date="2016-08" db="EMBL/GenBank/DDBJ databases">
        <title>Orenia metallireducens sp. nov. strain Z6, a Novel Metal-reducing Firmicute from the Deep Subsurface.</title>
        <authorList>
            <person name="Maxim B.I."/>
            <person name="Kenneth K."/>
            <person name="Flynn T.M."/>
            <person name="Oloughlin E.J."/>
            <person name="Locke R.A."/>
            <person name="Weber J.R."/>
            <person name="Egan S.M."/>
            <person name="Mackie R.I."/>
            <person name="Cann I.K."/>
        </authorList>
    </citation>
    <scope>NUCLEOTIDE SEQUENCE [LARGE SCALE GENOMIC DNA]</scope>
    <source>
        <strain evidence="9 10">Z6</strain>
    </source>
</reference>